<feature type="domain" description="Zinc finger/thioredoxin putative" evidence="1">
    <location>
        <begin position="1"/>
        <end position="37"/>
    </location>
</feature>
<evidence type="ECO:0000313" key="2">
    <source>
        <dbReference type="EMBL" id="MBK8523315.1"/>
    </source>
</evidence>
<gene>
    <name evidence="2" type="ORF">IPL58_03830</name>
</gene>
<dbReference type="Pfam" id="PF11906">
    <property type="entry name" value="DUF3426"/>
    <property type="match status" value="1"/>
</dbReference>
<dbReference type="Proteomes" id="UP000886689">
    <property type="component" value="Unassembled WGS sequence"/>
</dbReference>
<reference evidence="2" key="1">
    <citation type="submission" date="2020-10" db="EMBL/GenBank/DDBJ databases">
        <title>Connecting structure to function with the recovery of over 1000 high-quality activated sludge metagenome-assembled genomes encoding full-length rRNA genes using long-read sequencing.</title>
        <authorList>
            <person name="Singleton C.M."/>
            <person name="Petriglieri F."/>
            <person name="Kristensen J.M."/>
            <person name="Kirkegaard R.H."/>
            <person name="Michaelsen T.Y."/>
            <person name="Andersen M.H."/>
            <person name="Karst S.M."/>
            <person name="Dueholm M.S."/>
            <person name="Nielsen P.H."/>
            <person name="Albertsen M."/>
        </authorList>
    </citation>
    <scope>NUCLEOTIDE SEQUENCE</scope>
    <source>
        <strain evidence="2">Hirt_18-Q3-R61-65_BATAC.395</strain>
    </source>
</reference>
<evidence type="ECO:0000259" key="1">
    <source>
        <dbReference type="Pfam" id="PF13719"/>
    </source>
</evidence>
<protein>
    <submittedName>
        <fullName evidence="2">Zinc-ribbon domain-containing protein</fullName>
    </submittedName>
</protein>
<name>A0A9D7JYX3_9PROT</name>
<sequence length="295" mass="31220">MLTHCPACATTFRVTPEQLKARAGKVRCGKCQAVFNALDSLAEGSPELGTAPLPPSISEGTTENADSSIDLLLEPVTAAEAPPIEALALPDTATPEAVRDSGMAAGLIAARETTEIPGYNKWAEGAFTAPVSGSAPTARPVWPSVLAALLLLMALGGQIAHHYRAELAVTTPALRPLLESVCEALDCEIPLPRHVELVSIEASDLQVDPAQGGALTLSATLKNRAAYAQAWPLLEITLTDVQDNAVLRRVLQPGEYLPAKADPTLFPPNGEVAVRLWLETKEVTAAGYRLYVFYP</sequence>
<dbReference type="InterPro" id="IPR021834">
    <property type="entry name" value="DUF3426"/>
</dbReference>
<evidence type="ECO:0000313" key="3">
    <source>
        <dbReference type="Proteomes" id="UP000886689"/>
    </source>
</evidence>
<comment type="caution">
    <text evidence="2">The sequence shown here is derived from an EMBL/GenBank/DDBJ whole genome shotgun (WGS) entry which is preliminary data.</text>
</comment>
<dbReference type="EMBL" id="JADJUC010000003">
    <property type="protein sequence ID" value="MBK8523315.1"/>
    <property type="molecule type" value="Genomic_DNA"/>
</dbReference>
<dbReference type="AlphaFoldDB" id="A0A9D7JYX3"/>
<dbReference type="Pfam" id="PF13719">
    <property type="entry name" value="Zn_ribbon_5"/>
    <property type="match status" value="1"/>
</dbReference>
<organism evidence="2 3">
    <name type="scientific">Candidatus Proximibacter danicus</name>
    <dbReference type="NCBI Taxonomy" id="2954365"/>
    <lineage>
        <taxon>Bacteria</taxon>
        <taxon>Pseudomonadati</taxon>
        <taxon>Pseudomonadota</taxon>
        <taxon>Betaproteobacteria</taxon>
        <taxon>Candidatus Proximibacter</taxon>
    </lineage>
</organism>
<accession>A0A9D7JYX3</accession>
<dbReference type="NCBIfam" id="TIGR02098">
    <property type="entry name" value="MJ0042_CXXC"/>
    <property type="match status" value="1"/>
</dbReference>
<proteinExistence type="predicted"/>
<dbReference type="InterPro" id="IPR011723">
    <property type="entry name" value="Znf/thioredoxin_put"/>
</dbReference>